<dbReference type="FunFam" id="3.60.20.10:FF:000006">
    <property type="entry name" value="Glutamine--fructose-6-phosphate aminotransferase [isomerizing]"/>
    <property type="match status" value="1"/>
</dbReference>
<keyword evidence="8" id="KW-0677">Repeat</keyword>
<comment type="subcellular location">
    <subcellularLocation>
        <location evidence="2 10">Cytoplasm</location>
    </subcellularLocation>
</comment>
<evidence type="ECO:0000313" key="13">
    <source>
        <dbReference type="EMBL" id="HGU39834.1"/>
    </source>
</evidence>
<dbReference type="InterPro" id="IPR017932">
    <property type="entry name" value="GATase_2_dom"/>
</dbReference>
<evidence type="ECO:0000256" key="6">
    <source>
        <dbReference type="ARBA" id="ARBA00022576"/>
    </source>
</evidence>
<evidence type="ECO:0000256" key="7">
    <source>
        <dbReference type="ARBA" id="ARBA00022679"/>
    </source>
</evidence>
<evidence type="ECO:0000256" key="10">
    <source>
        <dbReference type="HAMAP-Rule" id="MF_00164"/>
    </source>
</evidence>
<evidence type="ECO:0000259" key="12">
    <source>
        <dbReference type="PROSITE" id="PS51464"/>
    </source>
</evidence>
<dbReference type="InterPro" id="IPR035466">
    <property type="entry name" value="GlmS/AgaS_SIS"/>
</dbReference>
<sequence>MCGIVGIIGHEFKLSELIDNLKKLEYRGYDSAGLAVTNGQGLYVSKSVGRIDALRSVVNVEKTARSGIAHTRWATHGAPNDQNAHPHTDCTGKIAVVHNGIIENYQELKKELMDKGHIFRSETDTEVISHLIEEEFRGDLYQAVLKTLKKLKGAFAIAVIHADMPNIMIGARKGSPLVLGCDDKRCVLASDVTPIIKYTRDVIFLEDGDVVYIEGNKAKITDINGNVVIRKHTHITWDESAAEKGGFKHFMIKEIHEIPEAVESALVGRFDEQGFPTLYELDEFNLEKIKRILLVACGTSYHAGLVFKYFAEKYLDVDVLIDVASEFRYRPIRVNDETITIAISQSGETADTLESVRAVKKAGGKVIAIANVVGSTITRESDVTLFMNAGPEIGVAASKTYINQLVLLYILGMYLAKKKGVWNEELSSAAKELIGMPKTLKYVLQNQEIERMAEYYKNYHHFMYIGRGINTATAMEGALKLKEISYINAVAYPAGELKHGPIALLDPTFPVFAVAPQDSLYEKMRSNIEESRARNARILTVATEGDEEIKKISHDVIYVPRVQEDLYPLVIAPVIQLFAYHIADKRGYDPDKPRNLAKSVTVE</sequence>
<dbReference type="CDD" id="cd05008">
    <property type="entry name" value="SIS_GlmS_GlmD_1"/>
    <property type="match status" value="1"/>
</dbReference>
<feature type="active site" description="For Fru-6P isomerization activity" evidence="10">
    <location>
        <position position="598"/>
    </location>
</feature>
<dbReference type="GO" id="GO:0006047">
    <property type="term" value="P:UDP-N-acetylglucosamine metabolic process"/>
    <property type="evidence" value="ECO:0007669"/>
    <property type="project" value="TreeGrafter"/>
</dbReference>
<reference evidence="13" key="1">
    <citation type="journal article" date="2020" name="mSystems">
        <title>Genome- and Community-Level Interaction Insights into Carbon Utilization and Element Cycling Functions of Hydrothermarchaeota in Hydrothermal Sediment.</title>
        <authorList>
            <person name="Zhou Z."/>
            <person name="Liu Y."/>
            <person name="Xu W."/>
            <person name="Pan J."/>
            <person name="Luo Z.H."/>
            <person name="Li M."/>
        </authorList>
    </citation>
    <scope>NUCLEOTIDE SEQUENCE [LARGE SCALE GENOMIC DNA]</scope>
    <source>
        <strain evidence="13">SpSt-609</strain>
    </source>
</reference>
<evidence type="ECO:0000259" key="11">
    <source>
        <dbReference type="PROSITE" id="PS51278"/>
    </source>
</evidence>
<dbReference type="InterPro" id="IPR046348">
    <property type="entry name" value="SIS_dom_sf"/>
</dbReference>
<dbReference type="CDD" id="cd05009">
    <property type="entry name" value="SIS_GlmS_GlmD_2"/>
    <property type="match status" value="1"/>
</dbReference>
<keyword evidence="6 10" id="KW-0032">Aminotransferase</keyword>
<keyword evidence="5 10" id="KW-0963">Cytoplasm</keyword>
<dbReference type="EMBL" id="DSZY01000006">
    <property type="protein sequence ID" value="HGU39834.1"/>
    <property type="molecule type" value="Genomic_DNA"/>
</dbReference>
<dbReference type="PROSITE" id="PS51464">
    <property type="entry name" value="SIS"/>
    <property type="match status" value="2"/>
</dbReference>
<dbReference type="GO" id="GO:0005975">
    <property type="term" value="P:carbohydrate metabolic process"/>
    <property type="evidence" value="ECO:0007669"/>
    <property type="project" value="UniProtKB-UniRule"/>
</dbReference>
<comment type="subunit">
    <text evidence="10">Homodimer.</text>
</comment>
<comment type="catalytic activity">
    <reaction evidence="1 10">
        <text>D-fructose 6-phosphate + L-glutamine = D-glucosamine 6-phosphate + L-glutamate</text>
        <dbReference type="Rhea" id="RHEA:13237"/>
        <dbReference type="ChEBI" id="CHEBI:29985"/>
        <dbReference type="ChEBI" id="CHEBI:58359"/>
        <dbReference type="ChEBI" id="CHEBI:58725"/>
        <dbReference type="ChEBI" id="CHEBI:61527"/>
        <dbReference type="EC" id="2.6.1.16"/>
    </reaction>
</comment>
<dbReference type="HAMAP" id="MF_00164">
    <property type="entry name" value="GlmS"/>
    <property type="match status" value="1"/>
</dbReference>
<dbReference type="InterPro" id="IPR047084">
    <property type="entry name" value="GFAT_N"/>
</dbReference>
<keyword evidence="9" id="KW-0315">Glutamine amidotransferase</keyword>
<dbReference type="AlphaFoldDB" id="A0A7C4CF97"/>
<keyword evidence="7 10" id="KW-0808">Transferase</keyword>
<dbReference type="CDD" id="cd00714">
    <property type="entry name" value="GFAT"/>
    <property type="match status" value="1"/>
</dbReference>
<dbReference type="NCBIfam" id="NF001484">
    <property type="entry name" value="PRK00331.1"/>
    <property type="match status" value="1"/>
</dbReference>
<dbReference type="SUPFAM" id="SSF56235">
    <property type="entry name" value="N-terminal nucleophile aminohydrolases (Ntn hydrolases)"/>
    <property type="match status" value="1"/>
</dbReference>
<dbReference type="InterPro" id="IPR029055">
    <property type="entry name" value="Ntn_hydrolases_N"/>
</dbReference>
<dbReference type="PANTHER" id="PTHR10937:SF0">
    <property type="entry name" value="GLUTAMINE--FRUCTOSE-6-PHOSPHATE TRANSAMINASE (ISOMERIZING)"/>
    <property type="match status" value="1"/>
</dbReference>
<accession>A0A7C4CF97</accession>
<evidence type="ECO:0000256" key="4">
    <source>
        <dbReference type="ARBA" id="ARBA00016090"/>
    </source>
</evidence>
<feature type="domain" description="SIS" evidence="12">
    <location>
        <begin position="452"/>
        <end position="593"/>
    </location>
</feature>
<comment type="caution">
    <text evidence="13">The sequence shown here is derived from an EMBL/GenBank/DDBJ whole genome shotgun (WGS) entry which is preliminary data.</text>
</comment>
<evidence type="ECO:0000256" key="5">
    <source>
        <dbReference type="ARBA" id="ARBA00022490"/>
    </source>
</evidence>
<dbReference type="Gene3D" id="3.60.20.10">
    <property type="entry name" value="Glutamine Phosphoribosylpyrophosphate, subunit 1, domain 1"/>
    <property type="match status" value="1"/>
</dbReference>
<name>A0A7C4CF97_9BACT</name>
<feature type="domain" description="Glutamine amidotransferase type-2" evidence="11">
    <location>
        <begin position="2"/>
        <end position="216"/>
    </location>
</feature>
<protein>
    <recommendedName>
        <fullName evidence="4 10">Glutamine--fructose-6-phosphate aminotransferase [isomerizing]</fullName>
        <ecNumber evidence="3 10">2.6.1.16</ecNumber>
    </recommendedName>
    <alternativeName>
        <fullName evidence="10">D-fructose-6-phosphate amidotransferase</fullName>
    </alternativeName>
    <alternativeName>
        <fullName evidence="10">GFAT</fullName>
    </alternativeName>
    <alternativeName>
        <fullName evidence="10">Glucosamine-6-phosphate synthase</fullName>
    </alternativeName>
    <alternativeName>
        <fullName evidence="10">Hexosephosphate aminotransferase</fullName>
    </alternativeName>
    <alternativeName>
        <fullName evidence="10">L-glutamine--D-fructose-6-phosphate amidotransferase</fullName>
    </alternativeName>
</protein>
<dbReference type="Pfam" id="PF01380">
    <property type="entry name" value="SIS"/>
    <property type="match status" value="2"/>
</dbReference>
<dbReference type="GO" id="GO:0004360">
    <property type="term" value="F:glutamine-fructose-6-phosphate transaminase (isomerizing) activity"/>
    <property type="evidence" value="ECO:0007669"/>
    <property type="project" value="UniProtKB-UniRule"/>
</dbReference>
<evidence type="ECO:0000256" key="3">
    <source>
        <dbReference type="ARBA" id="ARBA00012916"/>
    </source>
</evidence>
<feature type="initiator methionine" description="Removed" evidence="10">
    <location>
        <position position="1"/>
    </location>
</feature>
<evidence type="ECO:0000256" key="2">
    <source>
        <dbReference type="ARBA" id="ARBA00004496"/>
    </source>
</evidence>
<dbReference type="Gene3D" id="3.40.50.10490">
    <property type="entry name" value="Glucose-6-phosphate isomerase like protein, domain 1"/>
    <property type="match status" value="2"/>
</dbReference>
<feature type="active site" description="Nucleophile; for GATase activity" evidence="10">
    <location>
        <position position="2"/>
    </location>
</feature>
<dbReference type="FunFam" id="3.40.50.10490:FF:000001">
    <property type="entry name" value="Glutamine--fructose-6-phosphate aminotransferase [isomerizing]"/>
    <property type="match status" value="1"/>
</dbReference>
<gene>
    <name evidence="10 13" type="primary">glmS</name>
    <name evidence="13" type="ORF">ENT77_01330</name>
</gene>
<dbReference type="PROSITE" id="PS51278">
    <property type="entry name" value="GATASE_TYPE_2"/>
    <property type="match status" value="1"/>
</dbReference>
<evidence type="ECO:0000256" key="9">
    <source>
        <dbReference type="ARBA" id="ARBA00022962"/>
    </source>
</evidence>
<dbReference type="GO" id="GO:0005829">
    <property type="term" value="C:cytosol"/>
    <property type="evidence" value="ECO:0007669"/>
    <property type="project" value="TreeGrafter"/>
</dbReference>
<dbReference type="Pfam" id="PF13522">
    <property type="entry name" value="GATase_6"/>
    <property type="match status" value="1"/>
</dbReference>
<dbReference type="GO" id="GO:0006487">
    <property type="term" value="P:protein N-linked glycosylation"/>
    <property type="evidence" value="ECO:0007669"/>
    <property type="project" value="TreeGrafter"/>
</dbReference>
<dbReference type="SUPFAM" id="SSF53697">
    <property type="entry name" value="SIS domain"/>
    <property type="match status" value="1"/>
</dbReference>
<dbReference type="GO" id="GO:0097367">
    <property type="term" value="F:carbohydrate derivative binding"/>
    <property type="evidence" value="ECO:0007669"/>
    <property type="project" value="InterPro"/>
</dbReference>
<dbReference type="NCBIfam" id="TIGR01135">
    <property type="entry name" value="glmS"/>
    <property type="match status" value="1"/>
</dbReference>
<feature type="domain" description="SIS" evidence="12">
    <location>
        <begin position="281"/>
        <end position="421"/>
    </location>
</feature>
<dbReference type="EC" id="2.6.1.16" evidence="3 10"/>
<dbReference type="GO" id="GO:0006002">
    <property type="term" value="P:fructose 6-phosphate metabolic process"/>
    <property type="evidence" value="ECO:0007669"/>
    <property type="project" value="TreeGrafter"/>
</dbReference>
<proteinExistence type="inferred from homology"/>
<organism evidence="13">
    <name type="scientific">Fervidobacterium thailandense</name>
    <dbReference type="NCBI Taxonomy" id="1008305"/>
    <lineage>
        <taxon>Bacteria</taxon>
        <taxon>Thermotogati</taxon>
        <taxon>Thermotogota</taxon>
        <taxon>Thermotogae</taxon>
        <taxon>Thermotogales</taxon>
        <taxon>Fervidobacteriaceae</taxon>
        <taxon>Fervidobacterium</taxon>
    </lineage>
</organism>
<comment type="function">
    <text evidence="10">Catalyzes the first step in hexosamine metabolism, converting fructose-6P into glucosamine-6P using glutamine as a nitrogen source.</text>
</comment>
<dbReference type="InterPro" id="IPR005855">
    <property type="entry name" value="GFAT"/>
</dbReference>
<dbReference type="InterPro" id="IPR001347">
    <property type="entry name" value="SIS_dom"/>
</dbReference>
<evidence type="ECO:0000256" key="1">
    <source>
        <dbReference type="ARBA" id="ARBA00001031"/>
    </source>
</evidence>
<evidence type="ECO:0000256" key="8">
    <source>
        <dbReference type="ARBA" id="ARBA00022737"/>
    </source>
</evidence>
<dbReference type="PANTHER" id="PTHR10937">
    <property type="entry name" value="GLUCOSAMINE--FRUCTOSE-6-PHOSPHATE AMINOTRANSFERASE, ISOMERIZING"/>
    <property type="match status" value="1"/>
</dbReference>
<dbReference type="InterPro" id="IPR035490">
    <property type="entry name" value="GlmS/FrlB_SIS"/>
</dbReference>